<organism evidence="3 4">
    <name type="scientific">[Myrmecia] bisecta</name>
    <dbReference type="NCBI Taxonomy" id="41462"/>
    <lineage>
        <taxon>Eukaryota</taxon>
        <taxon>Viridiplantae</taxon>
        <taxon>Chlorophyta</taxon>
        <taxon>core chlorophytes</taxon>
        <taxon>Trebouxiophyceae</taxon>
        <taxon>Trebouxiales</taxon>
        <taxon>Trebouxiaceae</taxon>
        <taxon>Myrmecia</taxon>
    </lineage>
</organism>
<evidence type="ECO:0000313" key="3">
    <source>
        <dbReference type="EMBL" id="KAK9810145.1"/>
    </source>
</evidence>
<reference evidence="3 4" key="1">
    <citation type="journal article" date="2024" name="Nat. Commun.">
        <title>Phylogenomics reveals the evolutionary origins of lichenization in chlorophyte algae.</title>
        <authorList>
            <person name="Puginier C."/>
            <person name="Libourel C."/>
            <person name="Otte J."/>
            <person name="Skaloud P."/>
            <person name="Haon M."/>
            <person name="Grisel S."/>
            <person name="Petersen M."/>
            <person name="Berrin J.G."/>
            <person name="Delaux P.M."/>
            <person name="Dal Grande F."/>
            <person name="Keller J."/>
        </authorList>
    </citation>
    <scope>NUCLEOTIDE SEQUENCE [LARGE SCALE GENOMIC DNA]</scope>
    <source>
        <strain evidence="3 4">SAG 2043</strain>
    </source>
</reference>
<evidence type="ECO:0000256" key="1">
    <source>
        <dbReference type="ARBA" id="ARBA00022737"/>
    </source>
</evidence>
<dbReference type="AlphaFoldDB" id="A0AAW1PK33"/>
<feature type="domain" description="ACT" evidence="2">
    <location>
        <begin position="214"/>
        <end position="292"/>
    </location>
</feature>
<dbReference type="SUPFAM" id="SSF55021">
    <property type="entry name" value="ACT-like"/>
    <property type="match status" value="2"/>
</dbReference>
<dbReference type="InterPro" id="IPR002912">
    <property type="entry name" value="ACT_dom"/>
</dbReference>
<evidence type="ECO:0000313" key="4">
    <source>
        <dbReference type="Proteomes" id="UP001489004"/>
    </source>
</evidence>
<gene>
    <name evidence="3" type="ORF">WJX72_005535</name>
</gene>
<dbReference type="CDD" id="cd04873">
    <property type="entry name" value="ACT_UUR-ACR-like"/>
    <property type="match status" value="2"/>
</dbReference>
<evidence type="ECO:0000259" key="2">
    <source>
        <dbReference type="PROSITE" id="PS51671"/>
    </source>
</evidence>
<dbReference type="InterPro" id="IPR040217">
    <property type="entry name" value="ACR1-12"/>
</dbReference>
<name>A0AAW1PK33_9CHLO</name>
<accession>A0AAW1PK33</accession>
<dbReference type="InterPro" id="IPR045865">
    <property type="entry name" value="ACT-like_dom_sf"/>
</dbReference>
<dbReference type="Gene3D" id="3.30.70.260">
    <property type="match status" value="1"/>
</dbReference>
<dbReference type="PROSITE" id="PS51671">
    <property type="entry name" value="ACT"/>
    <property type="match status" value="1"/>
</dbReference>
<comment type="caution">
    <text evidence="3">The sequence shown here is derived from an EMBL/GenBank/DDBJ whole genome shotgun (WGS) entry which is preliminary data.</text>
</comment>
<dbReference type="Proteomes" id="UP001489004">
    <property type="component" value="Unassembled WGS sequence"/>
</dbReference>
<dbReference type="EMBL" id="JALJOR010000010">
    <property type="protein sequence ID" value="KAK9810145.1"/>
    <property type="molecule type" value="Genomic_DNA"/>
</dbReference>
<keyword evidence="4" id="KW-1185">Reference proteome</keyword>
<dbReference type="PANTHER" id="PTHR31096">
    <property type="entry name" value="ACT DOMAIN-CONTAINING PROTEIN ACR4-RELATED"/>
    <property type="match status" value="1"/>
</dbReference>
<keyword evidence="1" id="KW-0677">Repeat</keyword>
<protein>
    <recommendedName>
        <fullName evidence="2">ACT domain-containing protein</fullName>
    </recommendedName>
</protein>
<sequence length="292" mass="32191">MAAQLLTGQPATTAVICRSQPSHPRLVPCRLSATRLAQATTREQAASSRHGTLQCRPAVSASVEENGVQATVEGPKPIVKIDNQSDRFATVVSIQFGDRLGELLDTIGALKNLGLNIRRAKIKQTDGSSINKFYITDAHTSDKILKSARLEEIRLTILNNLLYYHPESGEELAWGVRAKKPTSRDALNPLGPRNRSAVSTSIIITDDDDDNFTEVRIETTDRPGLLTDIVRTLKDINVNVISAEIDTEGKVAKDHFFVTYHGEPLPSPMKQLVTNALQYYLSLAEIEKEESY</sequence>
<proteinExistence type="predicted"/>
<dbReference type="PANTHER" id="PTHR31096:SF60">
    <property type="entry name" value="ACT DOMAIN-CONTAINING PROTEIN ACR12"/>
    <property type="match status" value="1"/>
</dbReference>